<dbReference type="AlphaFoldDB" id="A0A0F9R2Q9"/>
<dbReference type="PANTHER" id="PTHR10404">
    <property type="entry name" value="N-ACETYLATED-ALPHA-LINKED ACIDIC DIPEPTIDASE"/>
    <property type="match status" value="1"/>
</dbReference>
<dbReference type="EMBL" id="LAZR01003321">
    <property type="protein sequence ID" value="KKN19586.1"/>
    <property type="molecule type" value="Genomic_DNA"/>
</dbReference>
<dbReference type="Gene3D" id="3.50.30.30">
    <property type="match status" value="1"/>
</dbReference>
<dbReference type="InterPro" id="IPR046450">
    <property type="entry name" value="PA_dom_sf"/>
</dbReference>
<comment type="caution">
    <text evidence="5">The sequence shown here is derived from an EMBL/GenBank/DDBJ whole genome shotgun (WGS) entry which is preliminary data.</text>
</comment>
<dbReference type="InterPro" id="IPR007365">
    <property type="entry name" value="TFR-like_dimer_dom"/>
</dbReference>
<dbReference type="InterPro" id="IPR007484">
    <property type="entry name" value="Peptidase_M28"/>
</dbReference>
<feature type="region of interest" description="Disordered" evidence="2">
    <location>
        <begin position="1"/>
        <end position="30"/>
    </location>
</feature>
<dbReference type="Gene3D" id="1.20.930.40">
    <property type="entry name" value="Transferrin receptor-like, dimerisation domain"/>
    <property type="match status" value="1"/>
</dbReference>
<comment type="similarity">
    <text evidence="1">Belongs to the peptidase M28 family. M28B subfamily.</text>
</comment>
<feature type="domain" description="Peptidase M28" evidence="4">
    <location>
        <begin position="103"/>
        <end position="297"/>
    </location>
</feature>
<sequence length="492" mass="54399">EVQSGAVGNETGSGGYPGDPQTPMWPSKKGAKRIPLHELTTIQKIPVHPISYSDALPILRNLGGKVVPEDWRGGLSIPYHFGPGPARVHMKLKFDWSVHPIVNVIGILRGSDEPEKIVMAGGHRDAWTFGGRDPISGAVSLLESARIIGTLAREGNRPKRSIAIASWDAEEYALIGSTEYGEEFRDKLQGNMVVYLNRESYTAGNFSASGVHSLQPFINQITLAVQMPGCRKTIYDTWLRKAGERGTVDFNGSKHIRLGSLGSGSDYAVFLDHLGIPSMEFGFSSGNGIYHSRYDSHWFFTTFGDPRFEYGMKLSELVAIFLLRMAQSDVLPFDYVCTAEIIDLNLDNLEKELNKSGFAENVGLSKVRKANTQLRAAATLLNGEIERITAMDASKLRKYQKPLQKLNDFILAIELAFLSPQGLPGRPWYRHQIYAPGSYTGYSAKTLPGVREAIEKKDVEETKMTVLALEKCLKQARSTLMNAIFVAVDSIK</sequence>
<protein>
    <recommendedName>
        <fullName evidence="6">Peptidase M28 domain-containing protein</fullName>
    </recommendedName>
</protein>
<dbReference type="Pfam" id="PF04253">
    <property type="entry name" value="TFR_dimer"/>
    <property type="match status" value="1"/>
</dbReference>
<dbReference type="InterPro" id="IPR039373">
    <property type="entry name" value="Peptidase_M28B"/>
</dbReference>
<evidence type="ECO:0000256" key="2">
    <source>
        <dbReference type="SAM" id="MobiDB-lite"/>
    </source>
</evidence>
<accession>A0A0F9R2Q9</accession>
<feature type="non-terminal residue" evidence="5">
    <location>
        <position position="1"/>
    </location>
</feature>
<evidence type="ECO:0000259" key="4">
    <source>
        <dbReference type="Pfam" id="PF04389"/>
    </source>
</evidence>
<dbReference type="FunFam" id="3.40.630.10:FF:000101">
    <property type="entry name" value="N-acetylated alpha-linked acidic dipeptidase like 1"/>
    <property type="match status" value="1"/>
</dbReference>
<feature type="domain" description="Transferrin receptor-like dimerisation" evidence="3">
    <location>
        <begin position="364"/>
        <end position="480"/>
    </location>
</feature>
<evidence type="ECO:0008006" key="6">
    <source>
        <dbReference type="Google" id="ProtNLM"/>
    </source>
</evidence>
<dbReference type="InterPro" id="IPR036757">
    <property type="entry name" value="TFR-like_dimer_dom_sf"/>
</dbReference>
<evidence type="ECO:0000259" key="3">
    <source>
        <dbReference type="Pfam" id="PF04253"/>
    </source>
</evidence>
<dbReference type="SUPFAM" id="SSF53187">
    <property type="entry name" value="Zn-dependent exopeptidases"/>
    <property type="match status" value="1"/>
</dbReference>
<organism evidence="5">
    <name type="scientific">marine sediment metagenome</name>
    <dbReference type="NCBI Taxonomy" id="412755"/>
    <lineage>
        <taxon>unclassified sequences</taxon>
        <taxon>metagenomes</taxon>
        <taxon>ecological metagenomes</taxon>
    </lineage>
</organism>
<name>A0A0F9R2Q9_9ZZZZ</name>
<gene>
    <name evidence="5" type="ORF">LCGC14_0944170</name>
</gene>
<dbReference type="PANTHER" id="PTHR10404:SF46">
    <property type="entry name" value="VACUOLAR PROTEIN SORTING-ASSOCIATED PROTEIN 70"/>
    <property type="match status" value="1"/>
</dbReference>
<dbReference type="SUPFAM" id="SSF47672">
    <property type="entry name" value="Transferrin receptor-like dimerisation domain"/>
    <property type="match status" value="1"/>
</dbReference>
<proteinExistence type="inferred from homology"/>
<dbReference type="SUPFAM" id="SSF52025">
    <property type="entry name" value="PA domain"/>
    <property type="match status" value="1"/>
</dbReference>
<evidence type="ECO:0000313" key="5">
    <source>
        <dbReference type="EMBL" id="KKN19586.1"/>
    </source>
</evidence>
<evidence type="ECO:0000256" key="1">
    <source>
        <dbReference type="ARBA" id="ARBA00005634"/>
    </source>
</evidence>
<reference evidence="5" key="1">
    <citation type="journal article" date="2015" name="Nature">
        <title>Complex archaea that bridge the gap between prokaryotes and eukaryotes.</title>
        <authorList>
            <person name="Spang A."/>
            <person name="Saw J.H."/>
            <person name="Jorgensen S.L."/>
            <person name="Zaremba-Niedzwiedzka K."/>
            <person name="Martijn J."/>
            <person name="Lind A.E."/>
            <person name="van Eijk R."/>
            <person name="Schleper C."/>
            <person name="Guy L."/>
            <person name="Ettema T.J."/>
        </authorList>
    </citation>
    <scope>NUCLEOTIDE SEQUENCE</scope>
</reference>
<dbReference type="Pfam" id="PF04389">
    <property type="entry name" value="Peptidase_M28"/>
    <property type="match status" value="1"/>
</dbReference>
<dbReference type="Gene3D" id="3.40.630.10">
    <property type="entry name" value="Zn peptidases"/>
    <property type="match status" value="1"/>
</dbReference>